<reference evidence="1 2" key="1">
    <citation type="submission" date="2015-03" db="EMBL/GenBank/DDBJ databases">
        <authorList>
            <consortium name="Pathogen Informatics"/>
        </authorList>
    </citation>
    <scope>NUCLEOTIDE SEQUENCE [LARGE SCALE GENOMIC DNA]</scope>
    <source>
        <strain evidence="1 2">D4891</strain>
    </source>
</reference>
<dbReference type="AlphaFoldDB" id="A0A655CG69"/>
<dbReference type="Proteomes" id="UP000042394">
    <property type="component" value="Unassembled WGS sequence"/>
</dbReference>
<evidence type="ECO:0000313" key="2">
    <source>
        <dbReference type="Proteomes" id="UP000042394"/>
    </source>
</evidence>
<name>A0A655CG69_SALET</name>
<protein>
    <submittedName>
        <fullName evidence="1">Uncharacterized protein</fullName>
    </submittedName>
</protein>
<accession>A0A655CG69</accession>
<dbReference type="EMBL" id="CQPD01000016">
    <property type="protein sequence ID" value="CNU11946.1"/>
    <property type="molecule type" value="Genomic_DNA"/>
</dbReference>
<evidence type="ECO:0000313" key="1">
    <source>
        <dbReference type="EMBL" id="CNU11946.1"/>
    </source>
</evidence>
<sequence>MQNVRGFGHLHHKGRTPGGQVIRCADAGKNTVDGADFHVLRRNVTADIGQQGDQCRLPHIGTFTAHIGAGNDQHPALRRQVERVSDKRLIQYLFNHRVATFGNTDTGFIGKCRAGVIQRPGAFGQVNQHIQLRQRVGALL</sequence>
<gene>
    <name evidence="1" type="ORF">ERS008207_01874</name>
</gene>
<proteinExistence type="predicted"/>
<organism evidence="1 2">
    <name type="scientific">Salmonella enterica subsp. enterica serovar Bovismorbificans</name>
    <dbReference type="NCBI Taxonomy" id="58097"/>
    <lineage>
        <taxon>Bacteria</taxon>
        <taxon>Pseudomonadati</taxon>
        <taxon>Pseudomonadota</taxon>
        <taxon>Gammaproteobacteria</taxon>
        <taxon>Enterobacterales</taxon>
        <taxon>Enterobacteriaceae</taxon>
        <taxon>Salmonella</taxon>
    </lineage>
</organism>